<proteinExistence type="predicted"/>
<comment type="caution">
    <text evidence="2">The sequence shown here is derived from an EMBL/GenBank/DDBJ whole genome shotgun (WGS) entry which is preliminary data.</text>
</comment>
<organism evidence="2 3">
    <name type="scientific">Gossypium stocksii</name>
    <dbReference type="NCBI Taxonomy" id="47602"/>
    <lineage>
        <taxon>Eukaryota</taxon>
        <taxon>Viridiplantae</taxon>
        <taxon>Streptophyta</taxon>
        <taxon>Embryophyta</taxon>
        <taxon>Tracheophyta</taxon>
        <taxon>Spermatophyta</taxon>
        <taxon>Magnoliopsida</taxon>
        <taxon>eudicotyledons</taxon>
        <taxon>Gunneridae</taxon>
        <taxon>Pentapetalae</taxon>
        <taxon>rosids</taxon>
        <taxon>malvids</taxon>
        <taxon>Malvales</taxon>
        <taxon>Malvaceae</taxon>
        <taxon>Malvoideae</taxon>
        <taxon>Gossypium</taxon>
    </lineage>
</organism>
<dbReference type="AlphaFoldDB" id="A0A9D3UR93"/>
<evidence type="ECO:0000313" key="3">
    <source>
        <dbReference type="Proteomes" id="UP000828251"/>
    </source>
</evidence>
<dbReference type="EMBL" id="JAIQCV010000010">
    <property type="protein sequence ID" value="KAH1055873.1"/>
    <property type="molecule type" value="Genomic_DNA"/>
</dbReference>
<reference evidence="2 3" key="1">
    <citation type="journal article" date="2021" name="Plant Biotechnol. J.">
        <title>Multi-omics assisted identification of the key and species-specific regulatory components of drought-tolerant mechanisms in Gossypium stocksii.</title>
        <authorList>
            <person name="Yu D."/>
            <person name="Ke L."/>
            <person name="Zhang D."/>
            <person name="Wu Y."/>
            <person name="Sun Y."/>
            <person name="Mei J."/>
            <person name="Sun J."/>
            <person name="Sun Y."/>
        </authorList>
    </citation>
    <scope>NUCLEOTIDE SEQUENCE [LARGE SCALE GENOMIC DNA]</scope>
    <source>
        <strain evidence="3">cv. E1</strain>
        <tissue evidence="2">Leaf</tissue>
    </source>
</reference>
<keyword evidence="3" id="KW-1185">Reference proteome</keyword>
<evidence type="ECO:0000256" key="1">
    <source>
        <dbReference type="SAM" id="MobiDB-lite"/>
    </source>
</evidence>
<gene>
    <name evidence="2" type="ORF">J1N35_033938</name>
</gene>
<feature type="compositionally biased region" description="Basic and acidic residues" evidence="1">
    <location>
        <begin position="101"/>
        <end position="136"/>
    </location>
</feature>
<feature type="region of interest" description="Disordered" evidence="1">
    <location>
        <begin position="49"/>
        <end position="136"/>
    </location>
</feature>
<feature type="compositionally biased region" description="Basic and acidic residues" evidence="1">
    <location>
        <begin position="49"/>
        <end position="65"/>
    </location>
</feature>
<name>A0A9D3UR93_9ROSI</name>
<accession>A0A9D3UR93</accession>
<evidence type="ECO:0000313" key="2">
    <source>
        <dbReference type="EMBL" id="KAH1055873.1"/>
    </source>
</evidence>
<protein>
    <submittedName>
        <fullName evidence="2">Uncharacterized protein</fullName>
    </submittedName>
</protein>
<dbReference type="Proteomes" id="UP000828251">
    <property type="component" value="Unassembled WGS sequence"/>
</dbReference>
<sequence>MINYQVKHKEINLSVEHEIGTVVVVNDESMLAVACLQFGGEGEVNDEVVDSKYGKGEGGEGKCEGEGGEVAGSKDGGESAEGLGGKGDDITVSEGGESDGSGEKGVREVEGKPNGKCKETVLDETKSESSEEQFEKKYVPHIQSKLSKSTLLYWNVV</sequence>